<dbReference type="Pfam" id="PF01663">
    <property type="entry name" value="Phosphodiest"/>
    <property type="match status" value="1"/>
</dbReference>
<name>A0A5P8WES8_9NOSO</name>
<keyword evidence="1" id="KW-0472">Membrane</keyword>
<dbReference type="GO" id="GO:0016787">
    <property type="term" value="F:hydrolase activity"/>
    <property type="evidence" value="ECO:0007669"/>
    <property type="project" value="UniProtKB-ARBA"/>
</dbReference>
<keyword evidence="3" id="KW-1185">Reference proteome</keyword>
<dbReference type="RefSeq" id="WP_152591790.1">
    <property type="nucleotide sequence ID" value="NZ_CP045227.1"/>
</dbReference>
<feature type="transmembrane region" description="Helical" evidence="1">
    <location>
        <begin position="29"/>
        <end position="50"/>
    </location>
</feature>
<reference evidence="2 3" key="1">
    <citation type="submission" date="2019-10" db="EMBL/GenBank/DDBJ databases">
        <title>Genomic and transcriptomic insights into the perfect genentic adaptation of a filamentous nitrogen-fixing cyanobacterium to rice fields.</title>
        <authorList>
            <person name="Chen Z."/>
        </authorList>
    </citation>
    <scope>NUCLEOTIDE SEQUENCE [LARGE SCALE GENOMIC DNA]</scope>
    <source>
        <strain evidence="2">CCNUC1</strain>
    </source>
</reference>
<dbReference type="InterPro" id="IPR002591">
    <property type="entry name" value="Phosphodiest/P_Trfase"/>
</dbReference>
<evidence type="ECO:0000313" key="2">
    <source>
        <dbReference type="EMBL" id="QFS51100.1"/>
    </source>
</evidence>
<dbReference type="PANTHER" id="PTHR10151:SF120">
    <property type="entry name" value="BIS(5'-ADENOSYL)-TRIPHOSPHATASE"/>
    <property type="match status" value="1"/>
</dbReference>
<keyword evidence="1" id="KW-0812">Transmembrane</keyword>
<dbReference type="Proteomes" id="UP000326678">
    <property type="component" value="Chromosome Gxm2"/>
</dbReference>
<evidence type="ECO:0000256" key="1">
    <source>
        <dbReference type="SAM" id="Phobius"/>
    </source>
</evidence>
<dbReference type="EMBL" id="CP045227">
    <property type="protein sequence ID" value="QFS51100.1"/>
    <property type="molecule type" value="Genomic_DNA"/>
</dbReference>
<dbReference type="AlphaFoldDB" id="A0A5P8WES8"/>
<organism evidence="2 3">
    <name type="scientific">Nostoc sphaeroides CCNUC1</name>
    <dbReference type="NCBI Taxonomy" id="2653204"/>
    <lineage>
        <taxon>Bacteria</taxon>
        <taxon>Bacillati</taxon>
        <taxon>Cyanobacteriota</taxon>
        <taxon>Cyanophyceae</taxon>
        <taxon>Nostocales</taxon>
        <taxon>Nostocaceae</taxon>
        <taxon>Nostoc</taxon>
    </lineage>
</organism>
<accession>A0A5P8WES8</accession>
<gene>
    <name evidence="2" type="ORF">GXM_08594</name>
</gene>
<dbReference type="KEGG" id="nsh:GXM_08594"/>
<protein>
    <submittedName>
        <fullName evidence="2">Alkaline phosphatase family protein</fullName>
    </submittedName>
</protein>
<proteinExistence type="predicted"/>
<sequence length="594" mass="65472">MNKNKRELLAPPLSNKIPKMLPGRVKRRLFLGGLIIGMSAVTFWGGEFFLRQNPITLADIANQKKPSVLPPGQARLNLVLILDGLRPDSINPQNTPNIYRLRQQGVNYLNGHAVFPTVTRVNSAAIATGYYPGKNGIVSNSMYVPQVNPTKSFSTGEYPELLKLDQVTNGKLIFVKSLGEHLQENGMKLAVVSSGSTGSALLLNPRSISKNVGVLINGYFDPAKLVAFPPEVNRAILTRFGAAPANKDTNNDGRLNEAVDWSEKVLLDYVIPELKPDVVFNWLTEPDSTQHELGAGSPEAINVIRNDDRNIGLILDQLKKLGLYDRTNIFVISDHGFSVHTYTVNLTQELINAGLKLSKDSDDVVLASSGQAVLLHIKDRNPRQIEKIVKFLQKQDWAGVLFTAAYRPQNSQLGDSFAQQNKQNHLKPEGWVGGTFSLELIHEFNQERGADIILTFPWTSQKNAFGVEGTDFTETTSGTTGPLTGNGSGHGSMSPWNVRNTFIAWGVDFKQGVTIDTPVSNVDITPTILALKGINSNENFDGRVLKEGLKAGIHPIDIKVQTKVFTTTTRGYKASIQVSEVENQRYIDKSWREH</sequence>
<dbReference type="SUPFAM" id="SSF53649">
    <property type="entry name" value="Alkaline phosphatase-like"/>
    <property type="match status" value="1"/>
</dbReference>
<dbReference type="Gene3D" id="3.40.720.10">
    <property type="entry name" value="Alkaline Phosphatase, subunit A"/>
    <property type="match status" value="1"/>
</dbReference>
<dbReference type="PANTHER" id="PTHR10151">
    <property type="entry name" value="ECTONUCLEOTIDE PYROPHOSPHATASE/PHOSPHODIESTERASE"/>
    <property type="match status" value="1"/>
</dbReference>
<keyword evidence="1" id="KW-1133">Transmembrane helix</keyword>
<dbReference type="InterPro" id="IPR017850">
    <property type="entry name" value="Alkaline_phosphatase_core_sf"/>
</dbReference>
<evidence type="ECO:0000313" key="3">
    <source>
        <dbReference type="Proteomes" id="UP000326678"/>
    </source>
</evidence>